<evidence type="ECO:0000313" key="1">
    <source>
        <dbReference type="EMBL" id="BBO80949.1"/>
    </source>
</evidence>
<name>A0A5K7ZN06_9BACT</name>
<organism evidence="1 2">
    <name type="scientific">Desulfosarcina ovata subsp. sediminis</name>
    <dbReference type="NCBI Taxonomy" id="885957"/>
    <lineage>
        <taxon>Bacteria</taxon>
        <taxon>Pseudomonadati</taxon>
        <taxon>Thermodesulfobacteriota</taxon>
        <taxon>Desulfobacteria</taxon>
        <taxon>Desulfobacterales</taxon>
        <taxon>Desulfosarcinaceae</taxon>
        <taxon>Desulfosarcina</taxon>
    </lineage>
</organism>
<dbReference type="KEGG" id="dov:DSCO28_15150"/>
<protein>
    <submittedName>
        <fullName evidence="1">Uncharacterized protein</fullName>
    </submittedName>
</protein>
<dbReference type="RefSeq" id="WP_155310763.1">
    <property type="nucleotide sequence ID" value="NZ_AP021876.1"/>
</dbReference>
<dbReference type="AlphaFoldDB" id="A0A5K7ZN06"/>
<dbReference type="Proteomes" id="UP000425960">
    <property type="component" value="Chromosome"/>
</dbReference>
<evidence type="ECO:0000313" key="2">
    <source>
        <dbReference type="Proteomes" id="UP000425960"/>
    </source>
</evidence>
<proteinExistence type="predicted"/>
<accession>A0A5K7ZN06</accession>
<dbReference type="EMBL" id="AP021876">
    <property type="protein sequence ID" value="BBO80949.1"/>
    <property type="molecule type" value="Genomic_DNA"/>
</dbReference>
<sequence>MRLPEQEENRILLERKHAEFTFDKVIQFFRQTISAFPDRRIGTNTSYSIEDAALGAFSVFFTQSPSFLDNMVER</sequence>
<gene>
    <name evidence="1" type="ORF">DSCO28_15150</name>
</gene>
<reference evidence="1 2" key="1">
    <citation type="submission" date="2019-11" db="EMBL/GenBank/DDBJ databases">
        <title>Comparative genomics of hydrocarbon-degrading Desulfosarcina strains.</title>
        <authorList>
            <person name="Watanabe M."/>
            <person name="Kojima H."/>
            <person name="Fukui M."/>
        </authorList>
    </citation>
    <scope>NUCLEOTIDE SEQUENCE [LARGE SCALE GENOMIC DNA]</scope>
    <source>
        <strain evidence="1 2">28bB2T</strain>
    </source>
</reference>